<dbReference type="EMBL" id="HE575324">
    <property type="protein sequence ID" value="CCC95606.1"/>
    <property type="molecule type" value="Genomic_DNA"/>
</dbReference>
<feature type="repeat" description="RCC1" evidence="2">
    <location>
        <begin position="273"/>
        <end position="327"/>
    </location>
</feature>
<dbReference type="AlphaFoldDB" id="G0V1T5"/>
<reference evidence="3" key="1">
    <citation type="journal article" date="2012" name="Proc. Natl. Acad. Sci. U.S.A.">
        <title>Antigenic diversity is generated by distinct evolutionary mechanisms in African trypanosome species.</title>
        <authorList>
            <person name="Jackson A.P."/>
            <person name="Berry A."/>
            <person name="Aslett M."/>
            <person name="Allison H.C."/>
            <person name="Burton P."/>
            <person name="Vavrova-Anderson J."/>
            <person name="Brown R."/>
            <person name="Browne H."/>
            <person name="Corton N."/>
            <person name="Hauser H."/>
            <person name="Gamble J."/>
            <person name="Gilderthorp R."/>
            <person name="Marcello L."/>
            <person name="McQuillan J."/>
            <person name="Otto T.D."/>
            <person name="Quail M.A."/>
            <person name="Sanders M.J."/>
            <person name="van Tonder A."/>
            <person name="Ginger M.L."/>
            <person name="Field M.C."/>
            <person name="Barry J.D."/>
            <person name="Hertz-Fowler C."/>
            <person name="Berriman M."/>
        </authorList>
    </citation>
    <scope>NUCLEOTIDE SEQUENCE</scope>
    <source>
        <strain evidence="3">IL3000</strain>
    </source>
</reference>
<evidence type="ECO:0000313" key="3">
    <source>
        <dbReference type="EMBL" id="CCC95606.1"/>
    </source>
</evidence>
<dbReference type="SUPFAM" id="SSF50985">
    <property type="entry name" value="RCC1/BLIP-II"/>
    <property type="match status" value="1"/>
</dbReference>
<accession>G0V1T5</accession>
<name>G0V1T5_TRYCI</name>
<organism evidence="3">
    <name type="scientific">Trypanosoma congolense (strain IL3000)</name>
    <dbReference type="NCBI Taxonomy" id="1068625"/>
    <lineage>
        <taxon>Eukaryota</taxon>
        <taxon>Discoba</taxon>
        <taxon>Euglenozoa</taxon>
        <taxon>Kinetoplastea</taxon>
        <taxon>Metakinetoplastina</taxon>
        <taxon>Trypanosomatida</taxon>
        <taxon>Trypanosomatidae</taxon>
        <taxon>Trypanosoma</taxon>
        <taxon>Nannomonas</taxon>
    </lineage>
</organism>
<dbReference type="PROSITE" id="PS50012">
    <property type="entry name" value="RCC1_3"/>
    <property type="match status" value="4"/>
</dbReference>
<dbReference type="Pfam" id="PF00415">
    <property type="entry name" value="RCC1"/>
    <property type="match status" value="2"/>
</dbReference>
<dbReference type="VEuPathDB" id="TriTrypDB:TcIL3000.11.10830"/>
<gene>
    <name evidence="3" type="ORF">TCIL3000_11_10830</name>
</gene>
<sequence length="625" mass="69093">MFLWGSYNFKAKQLAEDPNMPVLRYPVYLPPTPAMVASFTTPKTGARLKTESDDADNLLRHIDENRLVVKMIACGQRHIVGLMGLAPRMATGVNAESSTGTDFAVWGMGNNHHGQLGNRVPEYVTTLVRIYVEDLLPPGTSVVSIACGSRHTLIAASNGFVLASGDNTFMQLGTSAQNVGFAHVHGIHNIKRVFAAGNVSFALDRNGQLFSWGEAQHGHLCHGDNGERVDPKTMRNVKTNFEPTLITWFVRHRVIVEDVSVSPTHVVCGSNSGEVYTCGSGTYGKLCTGNIEPRFLPHRVILPERVHPERLSAIAAGADHTLILRESSAVGSVIYHYGRKSNGDSQLVPSILSCPTPLTNVFAGPGTFCAALGVTGHLYVWGYHSNTGVSSGTTAGAVRSEPAIINLLEPFKIRSAAVGGAFIVAVADESHTFTSENKPDRWDIVVAHDDRRRRVGQEESDMTHETGVRLFLSNYLGGDIAAKYITNMPQAAPPTDPDEGMFQRVSMRDIQVGQKVRLWMTDVYALGTVVKIIDKRNTTAHNNNNEDKENKHIQINDDNKPATQYNNGCRVCIHWERDDWHDEEITLYSEDETLHTTNPNRWQPLWFLRDKEDPHKYAKINKNIK</sequence>
<dbReference type="Pfam" id="PF13540">
    <property type="entry name" value="RCC1_2"/>
    <property type="match status" value="1"/>
</dbReference>
<feature type="repeat" description="RCC1" evidence="2">
    <location>
        <begin position="101"/>
        <end position="158"/>
    </location>
</feature>
<dbReference type="Gene3D" id="2.130.10.30">
    <property type="entry name" value="Regulator of chromosome condensation 1/beta-lactamase-inhibitor protein II"/>
    <property type="match status" value="2"/>
</dbReference>
<evidence type="ECO:0000256" key="2">
    <source>
        <dbReference type="PROSITE-ProRule" id="PRU00235"/>
    </source>
</evidence>
<keyword evidence="1" id="KW-0677">Repeat</keyword>
<dbReference type="InterPro" id="IPR009091">
    <property type="entry name" value="RCC1/BLIP-II"/>
</dbReference>
<dbReference type="InterPro" id="IPR051210">
    <property type="entry name" value="Ub_ligase/GEF_domain"/>
</dbReference>
<dbReference type="InterPro" id="IPR000408">
    <property type="entry name" value="Reg_chr_condens"/>
</dbReference>
<feature type="repeat" description="RCC1" evidence="2">
    <location>
        <begin position="207"/>
        <end position="272"/>
    </location>
</feature>
<dbReference type="PANTHER" id="PTHR22870">
    <property type="entry name" value="REGULATOR OF CHROMOSOME CONDENSATION"/>
    <property type="match status" value="1"/>
</dbReference>
<evidence type="ECO:0000256" key="1">
    <source>
        <dbReference type="ARBA" id="ARBA00022737"/>
    </source>
</evidence>
<dbReference type="PANTHER" id="PTHR22870:SF441">
    <property type="entry name" value="REGULATOR OF CHROMOSOME CONDENSATION"/>
    <property type="match status" value="1"/>
</dbReference>
<protein>
    <submittedName>
        <fullName evidence="3">Uncharacterized protein TCIL3000_11_10830</fullName>
    </submittedName>
</protein>
<proteinExistence type="predicted"/>
<feature type="repeat" description="RCC1" evidence="2">
    <location>
        <begin position="376"/>
        <end position="429"/>
    </location>
</feature>